<reference evidence="1" key="2">
    <citation type="journal article" date="2015" name="Data Brief">
        <title>Shoot transcriptome of the giant reed, Arundo donax.</title>
        <authorList>
            <person name="Barrero R.A."/>
            <person name="Guerrero F.D."/>
            <person name="Moolhuijzen P."/>
            <person name="Goolsby J.A."/>
            <person name="Tidwell J."/>
            <person name="Bellgard S.E."/>
            <person name="Bellgard M.I."/>
        </authorList>
    </citation>
    <scope>NUCLEOTIDE SEQUENCE</scope>
    <source>
        <tissue evidence="1">Shoot tissue taken approximately 20 cm above the soil surface</tissue>
    </source>
</reference>
<protein>
    <submittedName>
        <fullName evidence="1">Uncharacterized protein</fullName>
    </submittedName>
</protein>
<name>A0A0A9BPN3_ARUDO</name>
<sequence>MEIFIITAWEIWKQRNAKIFCGTTPSFQSWKQCFVSNIQLHLHRCKPELKDAFLACLNSLQ</sequence>
<organism evidence="1">
    <name type="scientific">Arundo donax</name>
    <name type="common">Giant reed</name>
    <name type="synonym">Donax arundinaceus</name>
    <dbReference type="NCBI Taxonomy" id="35708"/>
    <lineage>
        <taxon>Eukaryota</taxon>
        <taxon>Viridiplantae</taxon>
        <taxon>Streptophyta</taxon>
        <taxon>Embryophyta</taxon>
        <taxon>Tracheophyta</taxon>
        <taxon>Spermatophyta</taxon>
        <taxon>Magnoliopsida</taxon>
        <taxon>Liliopsida</taxon>
        <taxon>Poales</taxon>
        <taxon>Poaceae</taxon>
        <taxon>PACMAD clade</taxon>
        <taxon>Arundinoideae</taxon>
        <taxon>Arundineae</taxon>
        <taxon>Arundo</taxon>
    </lineage>
</organism>
<proteinExistence type="predicted"/>
<dbReference type="AlphaFoldDB" id="A0A0A9BPN3"/>
<reference evidence="1" key="1">
    <citation type="submission" date="2014-09" db="EMBL/GenBank/DDBJ databases">
        <authorList>
            <person name="Magalhaes I.L.F."/>
            <person name="Oliveira U."/>
            <person name="Santos F.R."/>
            <person name="Vidigal T.H.D.A."/>
            <person name="Brescovit A.D."/>
            <person name="Santos A.J."/>
        </authorList>
    </citation>
    <scope>NUCLEOTIDE SEQUENCE</scope>
    <source>
        <tissue evidence="1">Shoot tissue taken approximately 20 cm above the soil surface</tissue>
    </source>
</reference>
<accession>A0A0A9BPN3</accession>
<evidence type="ECO:0000313" key="1">
    <source>
        <dbReference type="EMBL" id="JAD65944.1"/>
    </source>
</evidence>
<dbReference type="EMBL" id="GBRH01231951">
    <property type="protein sequence ID" value="JAD65944.1"/>
    <property type="molecule type" value="Transcribed_RNA"/>
</dbReference>